<dbReference type="InterPro" id="IPR002213">
    <property type="entry name" value="UDP_glucos_trans"/>
</dbReference>
<comment type="similarity">
    <text evidence="1">Belongs to the UDP-glycosyltransferase family.</text>
</comment>
<dbReference type="Proteomes" id="UP001412067">
    <property type="component" value="Unassembled WGS sequence"/>
</dbReference>
<evidence type="ECO:0000313" key="3">
    <source>
        <dbReference type="EMBL" id="KAK8937974.1"/>
    </source>
</evidence>
<evidence type="ECO:0000256" key="1">
    <source>
        <dbReference type="ARBA" id="ARBA00009995"/>
    </source>
</evidence>
<sequence length="472" mass="52917">MAAAAPHALVFPFPAQSHIMSLLELSHSLLERGIKITFLNTEFNHSRLLAALPEEQGAAAAALRMADGIRLAAIPDGMTPTEDRNDLRRLVESMMADMPEFLEEFIGRNAGEDDDEERFTWFVADECMAWALAVAKKAGLRSVVYFPACAAVLAGFLSIPKLIEDGVIDDEGAPKENKMFQLSPVMPPMDPTQLAWNCFNDPKTNLMFFRLFSKNNEIVVPNAELILCNTFHELEKPVFSYAPNIIPVGPLLAGSRPQKTFGNFWVPETGCIEWLDRQHKNSVIYVAFGSFTVFNQHQFQELAVALELTGRPFLWVVRPGLSNVDDELHEKNISSIIEKVGDRGMIVSWCPQQQVLAHPSVACFVSHCGWNSTLEGVRHGVPFLCWPYFGDQFYNQTYICDVWKVGLRLIGAADENNLYLHEEIRSKLEELIGDEKIKETSLFLKEAACKSLEMGGSSCDNFNNFIDLMKGF</sequence>
<dbReference type="CDD" id="cd03784">
    <property type="entry name" value="GT1_Gtf-like"/>
    <property type="match status" value="1"/>
</dbReference>
<reference evidence="3 4" key="1">
    <citation type="journal article" date="2022" name="Nat. Plants">
        <title>Genomes of leafy and leafless Platanthera orchids illuminate the evolution of mycoheterotrophy.</title>
        <authorList>
            <person name="Li M.H."/>
            <person name="Liu K.W."/>
            <person name="Li Z."/>
            <person name="Lu H.C."/>
            <person name="Ye Q.L."/>
            <person name="Zhang D."/>
            <person name="Wang J.Y."/>
            <person name="Li Y.F."/>
            <person name="Zhong Z.M."/>
            <person name="Liu X."/>
            <person name="Yu X."/>
            <person name="Liu D.K."/>
            <person name="Tu X.D."/>
            <person name="Liu B."/>
            <person name="Hao Y."/>
            <person name="Liao X.Y."/>
            <person name="Jiang Y.T."/>
            <person name="Sun W.H."/>
            <person name="Chen J."/>
            <person name="Chen Y.Q."/>
            <person name="Ai Y."/>
            <person name="Zhai J.W."/>
            <person name="Wu S.S."/>
            <person name="Zhou Z."/>
            <person name="Hsiao Y.Y."/>
            <person name="Wu W.L."/>
            <person name="Chen Y.Y."/>
            <person name="Lin Y.F."/>
            <person name="Hsu J.L."/>
            <person name="Li C.Y."/>
            <person name="Wang Z.W."/>
            <person name="Zhao X."/>
            <person name="Zhong W.Y."/>
            <person name="Ma X.K."/>
            <person name="Ma L."/>
            <person name="Huang J."/>
            <person name="Chen G.Z."/>
            <person name="Huang M.Z."/>
            <person name="Huang L."/>
            <person name="Peng D.H."/>
            <person name="Luo Y.B."/>
            <person name="Zou S.Q."/>
            <person name="Chen S.P."/>
            <person name="Lan S."/>
            <person name="Tsai W.C."/>
            <person name="Van de Peer Y."/>
            <person name="Liu Z.J."/>
        </authorList>
    </citation>
    <scope>NUCLEOTIDE SEQUENCE [LARGE SCALE GENOMIC DNA]</scope>
    <source>
        <strain evidence="3">Lor288</strain>
    </source>
</reference>
<dbReference type="PANTHER" id="PTHR11926">
    <property type="entry name" value="GLUCOSYL/GLUCURONOSYL TRANSFERASES"/>
    <property type="match status" value="1"/>
</dbReference>
<protein>
    <submittedName>
        <fullName evidence="3">UDP-glycosyltransferase 83A1</fullName>
    </submittedName>
</protein>
<proteinExistence type="inferred from homology"/>
<accession>A0ABR2LD73</accession>
<gene>
    <name evidence="3" type="primary">UGT83A1</name>
    <name evidence="3" type="ORF">KSP40_PGU009460</name>
</gene>
<evidence type="ECO:0000256" key="2">
    <source>
        <dbReference type="ARBA" id="ARBA00022679"/>
    </source>
</evidence>
<evidence type="ECO:0000313" key="4">
    <source>
        <dbReference type="Proteomes" id="UP001412067"/>
    </source>
</evidence>
<dbReference type="PANTHER" id="PTHR11926:SF1412">
    <property type="entry name" value="UDP-GLYCOSYLTRANSFERASE 83A1-LIKE"/>
    <property type="match status" value="1"/>
</dbReference>
<keyword evidence="4" id="KW-1185">Reference proteome</keyword>
<dbReference type="Pfam" id="PF00201">
    <property type="entry name" value="UDPGT"/>
    <property type="match status" value="1"/>
</dbReference>
<dbReference type="Gene3D" id="3.40.50.2000">
    <property type="entry name" value="Glycogen Phosphorylase B"/>
    <property type="match status" value="2"/>
</dbReference>
<dbReference type="SUPFAM" id="SSF53756">
    <property type="entry name" value="UDP-Glycosyltransferase/glycogen phosphorylase"/>
    <property type="match status" value="1"/>
</dbReference>
<keyword evidence="2" id="KW-0808">Transferase</keyword>
<dbReference type="EMBL" id="JBBWWR010000021">
    <property type="protein sequence ID" value="KAK8937974.1"/>
    <property type="molecule type" value="Genomic_DNA"/>
</dbReference>
<name>A0ABR2LD73_9ASPA</name>
<organism evidence="3 4">
    <name type="scientific">Platanthera guangdongensis</name>
    <dbReference type="NCBI Taxonomy" id="2320717"/>
    <lineage>
        <taxon>Eukaryota</taxon>
        <taxon>Viridiplantae</taxon>
        <taxon>Streptophyta</taxon>
        <taxon>Embryophyta</taxon>
        <taxon>Tracheophyta</taxon>
        <taxon>Spermatophyta</taxon>
        <taxon>Magnoliopsida</taxon>
        <taxon>Liliopsida</taxon>
        <taxon>Asparagales</taxon>
        <taxon>Orchidaceae</taxon>
        <taxon>Orchidoideae</taxon>
        <taxon>Orchideae</taxon>
        <taxon>Orchidinae</taxon>
        <taxon>Platanthera</taxon>
    </lineage>
</organism>
<comment type="caution">
    <text evidence="3">The sequence shown here is derived from an EMBL/GenBank/DDBJ whole genome shotgun (WGS) entry which is preliminary data.</text>
</comment>